<keyword evidence="4" id="KW-0274">FAD</keyword>
<dbReference type="GO" id="GO:0004368">
    <property type="term" value="F:glycerol-3-phosphate dehydrogenase (quinone) activity"/>
    <property type="evidence" value="ECO:0007669"/>
    <property type="project" value="InterPro"/>
</dbReference>
<evidence type="ECO:0000313" key="7">
    <source>
        <dbReference type="EMBL" id="OUR97218.1"/>
    </source>
</evidence>
<gene>
    <name evidence="7" type="ORF">A9Q84_12900</name>
</gene>
<dbReference type="PANTHER" id="PTHR11985:SF15">
    <property type="entry name" value="GLYCEROL-3-PHOSPHATE DEHYDROGENASE, MITOCHONDRIAL"/>
    <property type="match status" value="1"/>
</dbReference>
<reference evidence="8" key="1">
    <citation type="journal article" date="2017" name="Proc. Natl. Acad. Sci. U.S.A.">
        <title>Simulation of Deepwater Horizon oil plume reveals substrate specialization within a complex community of hydrocarbon-degraders.</title>
        <authorList>
            <person name="Hu P."/>
            <person name="Dubinsky E.A."/>
            <person name="Probst A.J."/>
            <person name="Wang J."/>
            <person name="Sieber C.M.K."/>
            <person name="Tom L.M."/>
            <person name="Gardinali P."/>
            <person name="Banfield J.F."/>
            <person name="Atlas R.M."/>
            <person name="Andersen G.L."/>
        </authorList>
    </citation>
    <scope>NUCLEOTIDE SEQUENCE [LARGE SCALE GENOMIC DNA]</scope>
</reference>
<comment type="caution">
    <text evidence="7">The sequence shown here is derived from an EMBL/GenBank/DDBJ whole genome shotgun (WGS) entry which is preliminary data.</text>
</comment>
<evidence type="ECO:0000256" key="5">
    <source>
        <dbReference type="ARBA" id="ARBA00023002"/>
    </source>
</evidence>
<dbReference type="Proteomes" id="UP000196531">
    <property type="component" value="Unassembled WGS sequence"/>
</dbReference>
<accession>A0A1Y5F8J4</accession>
<evidence type="ECO:0000259" key="6">
    <source>
        <dbReference type="Pfam" id="PF01266"/>
    </source>
</evidence>
<evidence type="ECO:0000313" key="8">
    <source>
        <dbReference type="Proteomes" id="UP000196531"/>
    </source>
</evidence>
<dbReference type="PANTHER" id="PTHR11985">
    <property type="entry name" value="GLYCEROL-3-PHOSPHATE DEHYDROGENASE"/>
    <property type="match status" value="1"/>
</dbReference>
<dbReference type="SUPFAM" id="SSF51905">
    <property type="entry name" value="FAD/NAD(P)-binding domain"/>
    <property type="match status" value="1"/>
</dbReference>
<evidence type="ECO:0000256" key="2">
    <source>
        <dbReference type="ARBA" id="ARBA00007330"/>
    </source>
</evidence>
<dbReference type="Gene3D" id="3.50.50.60">
    <property type="entry name" value="FAD/NAD(P)-binding domain"/>
    <property type="match status" value="1"/>
</dbReference>
<dbReference type="Gene3D" id="3.30.9.10">
    <property type="entry name" value="D-Amino Acid Oxidase, subunit A, domain 2"/>
    <property type="match status" value="1"/>
</dbReference>
<dbReference type="InterPro" id="IPR000447">
    <property type="entry name" value="G3P_DH_FAD-dep"/>
</dbReference>
<protein>
    <recommendedName>
        <fullName evidence="6">FAD dependent oxidoreductase domain-containing protein</fullName>
    </recommendedName>
</protein>
<comment type="cofactor">
    <cofactor evidence="1">
        <name>FAD</name>
        <dbReference type="ChEBI" id="CHEBI:57692"/>
    </cofactor>
</comment>
<dbReference type="GO" id="GO:0046168">
    <property type="term" value="P:glycerol-3-phosphate catabolic process"/>
    <property type="evidence" value="ECO:0007669"/>
    <property type="project" value="TreeGrafter"/>
</dbReference>
<sequence length="466" mass="52915">MGDRQQLIHQVSPLETMVESHINTLIVGGGIVGAGVLRDLSLHGVDCLLVDKKDFSSQTSQSSSKMLHGGIRYLENFDFNLVYEALHEKNLWLKLAPHLVKENRFYLPVFKDSLRPMWMVRVGIFLYDLLSNFQNATRGSATKTETIACIPHIRKENLKGSGIYSDAIVDDGKLTLEVIMDSLENKNAKAISYVSANSIVKSKSGKYTCTLLDELTGIEKVVTCDNLIIATGPFTDQFMKNIPEVKWTDKLLPSKGSHLWIAKADLNLPNPVVLTPKDGRVIFVIPHDDRVLIGTTEEKVEENFFDVTPSKDEIKYLIHNLNEFFPTANIDESKIQSSFAGIRPLVKEDDGANLGKTAREHKVFQPMKGLYVIVGGKLTTFRTMSQEITSLIVRSHNRAYNPDKTKRPLRVRCQYNFFHKPDLSSEIINKIIHRELPRTYDDIRKRRALAQNTDQKIEEYLYKHTI</sequence>
<comment type="similarity">
    <text evidence="2">Belongs to the FAD-dependent glycerol-3-phosphate dehydrogenase family.</text>
</comment>
<evidence type="ECO:0000256" key="1">
    <source>
        <dbReference type="ARBA" id="ARBA00001974"/>
    </source>
</evidence>
<dbReference type="InterPro" id="IPR036188">
    <property type="entry name" value="FAD/NAD-bd_sf"/>
</dbReference>
<name>A0A1Y5F8J4_9BACT</name>
<evidence type="ECO:0000256" key="3">
    <source>
        <dbReference type="ARBA" id="ARBA00022630"/>
    </source>
</evidence>
<dbReference type="InterPro" id="IPR006076">
    <property type="entry name" value="FAD-dep_OxRdtase"/>
</dbReference>
<organism evidence="7 8">
    <name type="scientific">Halobacteriovorax marinus</name>
    <dbReference type="NCBI Taxonomy" id="97084"/>
    <lineage>
        <taxon>Bacteria</taxon>
        <taxon>Pseudomonadati</taxon>
        <taxon>Bdellovibrionota</taxon>
        <taxon>Bacteriovoracia</taxon>
        <taxon>Bacteriovoracales</taxon>
        <taxon>Halobacteriovoraceae</taxon>
        <taxon>Halobacteriovorax</taxon>
    </lineage>
</organism>
<keyword evidence="5" id="KW-0560">Oxidoreductase</keyword>
<feature type="domain" description="FAD dependent oxidoreductase" evidence="6">
    <location>
        <begin position="25"/>
        <end position="375"/>
    </location>
</feature>
<dbReference type="EMBL" id="MAAO01000006">
    <property type="protein sequence ID" value="OUR97218.1"/>
    <property type="molecule type" value="Genomic_DNA"/>
</dbReference>
<keyword evidence="3" id="KW-0285">Flavoprotein</keyword>
<dbReference type="Pfam" id="PF01266">
    <property type="entry name" value="DAO"/>
    <property type="match status" value="1"/>
</dbReference>
<dbReference type="PRINTS" id="PR01001">
    <property type="entry name" value="FADG3PDH"/>
</dbReference>
<proteinExistence type="inferred from homology"/>
<dbReference type="AlphaFoldDB" id="A0A1Y5F8J4"/>
<evidence type="ECO:0000256" key="4">
    <source>
        <dbReference type="ARBA" id="ARBA00022827"/>
    </source>
</evidence>